<dbReference type="HOGENOM" id="CLU_578698_0_0_1"/>
<gene>
    <name evidence="1" type="ORF">CERSUDRAFT_99272</name>
</gene>
<protein>
    <recommendedName>
        <fullName evidence="3">F-box domain-containing protein</fullName>
    </recommendedName>
</protein>
<evidence type="ECO:0000313" key="1">
    <source>
        <dbReference type="EMBL" id="EMD32542.1"/>
    </source>
</evidence>
<dbReference type="Proteomes" id="UP000016930">
    <property type="component" value="Unassembled WGS sequence"/>
</dbReference>
<organism evidence="1 2">
    <name type="scientific">Ceriporiopsis subvermispora (strain B)</name>
    <name type="common">White-rot fungus</name>
    <name type="synonym">Gelatoporia subvermispora</name>
    <dbReference type="NCBI Taxonomy" id="914234"/>
    <lineage>
        <taxon>Eukaryota</taxon>
        <taxon>Fungi</taxon>
        <taxon>Dikarya</taxon>
        <taxon>Basidiomycota</taxon>
        <taxon>Agaricomycotina</taxon>
        <taxon>Agaricomycetes</taxon>
        <taxon>Polyporales</taxon>
        <taxon>Gelatoporiaceae</taxon>
        <taxon>Gelatoporia</taxon>
    </lineage>
</organism>
<name>M2R2S4_CERS8</name>
<keyword evidence="2" id="KW-1185">Reference proteome</keyword>
<sequence length="472" mass="54477">MTWDAGSIFVVAPPRDGFLAYTRKGREQSLWVRRLASATRGLSAKEWYFADIGFKLGFRQGWGQDFDMRFTMGSGLVWLNPSEDLIALVEATDHHDTPIRIHLWSINLEDYHPLAVEPILVPGPMTLGVPVPRKIVDMHGDFLALNFDYVCSPSRTIMILNWKTGIVHLWLTGFDWVKCAFLSDYYMLVVAADRAIDEGTDRRGGPLLFIYNYQDIRGLHPKLHRKEPCVCQLGFPNYKQPMLSRNIELSTLGSHWEGTPYFREHAPFYMPRSRAFIKPMIDVNDCPDIWEGDMYGRPVDSIIHLIPLPLLLHYAGKAERNELEVLNATTYDRGWANVDWKEWGPHTFMLRTHGSCQHAIFGTKLVLYHEPTKNAHIYDFNQRRIKYLLSRQTLEDINAQVTTQIGSTRREDFPDIFDDPIVCRLACIRTVLRPPWLEDTSTALALDMSEDTLIFLSRDKERQGPRYVIATF</sequence>
<dbReference type="EMBL" id="KB445810">
    <property type="protein sequence ID" value="EMD32542.1"/>
    <property type="molecule type" value="Genomic_DNA"/>
</dbReference>
<dbReference type="OrthoDB" id="10577738at2759"/>
<evidence type="ECO:0000313" key="2">
    <source>
        <dbReference type="Proteomes" id="UP000016930"/>
    </source>
</evidence>
<evidence type="ECO:0008006" key="3">
    <source>
        <dbReference type="Google" id="ProtNLM"/>
    </source>
</evidence>
<accession>M2R2S4</accession>
<reference evidence="1 2" key="1">
    <citation type="journal article" date="2012" name="Proc. Natl. Acad. Sci. U.S.A.">
        <title>Comparative genomics of Ceriporiopsis subvermispora and Phanerochaete chrysosporium provide insight into selective ligninolysis.</title>
        <authorList>
            <person name="Fernandez-Fueyo E."/>
            <person name="Ruiz-Duenas F.J."/>
            <person name="Ferreira P."/>
            <person name="Floudas D."/>
            <person name="Hibbett D.S."/>
            <person name="Canessa P."/>
            <person name="Larrondo L.F."/>
            <person name="James T.Y."/>
            <person name="Seelenfreund D."/>
            <person name="Lobos S."/>
            <person name="Polanco R."/>
            <person name="Tello M."/>
            <person name="Honda Y."/>
            <person name="Watanabe T."/>
            <person name="Watanabe T."/>
            <person name="Ryu J.S."/>
            <person name="Kubicek C.P."/>
            <person name="Schmoll M."/>
            <person name="Gaskell J."/>
            <person name="Hammel K.E."/>
            <person name="St John F.J."/>
            <person name="Vanden Wymelenberg A."/>
            <person name="Sabat G."/>
            <person name="Splinter BonDurant S."/>
            <person name="Syed K."/>
            <person name="Yadav J.S."/>
            <person name="Doddapaneni H."/>
            <person name="Subramanian V."/>
            <person name="Lavin J.L."/>
            <person name="Oguiza J.A."/>
            <person name="Perez G."/>
            <person name="Pisabarro A.G."/>
            <person name="Ramirez L."/>
            <person name="Santoyo F."/>
            <person name="Master E."/>
            <person name="Coutinho P.M."/>
            <person name="Henrissat B."/>
            <person name="Lombard V."/>
            <person name="Magnuson J.K."/>
            <person name="Kuees U."/>
            <person name="Hori C."/>
            <person name="Igarashi K."/>
            <person name="Samejima M."/>
            <person name="Held B.W."/>
            <person name="Barry K.W."/>
            <person name="LaButti K.M."/>
            <person name="Lapidus A."/>
            <person name="Lindquist E.A."/>
            <person name="Lucas S.M."/>
            <person name="Riley R."/>
            <person name="Salamov A.A."/>
            <person name="Hoffmeister D."/>
            <person name="Schwenk D."/>
            <person name="Hadar Y."/>
            <person name="Yarden O."/>
            <person name="de Vries R.P."/>
            <person name="Wiebenga A."/>
            <person name="Stenlid J."/>
            <person name="Eastwood D."/>
            <person name="Grigoriev I.V."/>
            <person name="Berka R.M."/>
            <person name="Blanchette R.A."/>
            <person name="Kersten P."/>
            <person name="Martinez A.T."/>
            <person name="Vicuna R."/>
            <person name="Cullen D."/>
        </authorList>
    </citation>
    <scope>NUCLEOTIDE SEQUENCE [LARGE SCALE GENOMIC DNA]</scope>
    <source>
        <strain evidence="1 2">B</strain>
    </source>
</reference>
<dbReference type="AlphaFoldDB" id="M2R2S4"/>
<proteinExistence type="predicted"/>